<dbReference type="AlphaFoldDB" id="A0A2P2FIG3"/>
<keyword evidence="1" id="KW-0472">Membrane</keyword>
<proteinExistence type="predicted"/>
<evidence type="ECO:0000256" key="1">
    <source>
        <dbReference type="SAM" id="Phobius"/>
    </source>
</evidence>
<feature type="transmembrane region" description="Helical" evidence="1">
    <location>
        <begin position="82"/>
        <end position="103"/>
    </location>
</feature>
<sequence>MTYNQMQPAQPAHPAKPAAPGAGADVKTFATAVLLTFGTGVLMMDGWALLDSGFGAFLGLVAGGFGIFWWRSIHGKVFPRELSTKSVVILTVINVVLVLLLLLQVS</sequence>
<reference evidence="2 3" key="1">
    <citation type="journal article" date="2014" name="Genome Announc.">
        <title>Draft Genome Sequence of Amycolatopsis lurida NRRL 2430, Producer of the Glycopeptide Family Antibiotic Ristocetin.</title>
        <authorList>
            <person name="Kwun M.J."/>
            <person name="Hong H.J."/>
        </authorList>
    </citation>
    <scope>NUCLEOTIDE SEQUENCE [LARGE SCALE GENOMIC DNA]</scope>
    <source>
        <strain evidence="2 3">NRRL 2430</strain>
    </source>
</reference>
<dbReference type="EMBL" id="JFBM01000043">
    <property type="protein sequence ID" value="KFU76516.1"/>
    <property type="molecule type" value="Genomic_DNA"/>
</dbReference>
<accession>A0A2P2FIG3</accession>
<dbReference type="Proteomes" id="UP000256220">
    <property type="component" value="Unassembled WGS sequence"/>
</dbReference>
<feature type="transmembrane region" description="Helical" evidence="1">
    <location>
        <begin position="47"/>
        <end position="70"/>
    </location>
</feature>
<name>A0A2P2FIG3_AMYLU</name>
<organism evidence="2 3">
    <name type="scientific">Amycolatopsis lurida NRRL 2430</name>
    <dbReference type="NCBI Taxonomy" id="1460371"/>
    <lineage>
        <taxon>Bacteria</taxon>
        <taxon>Bacillati</taxon>
        <taxon>Actinomycetota</taxon>
        <taxon>Actinomycetes</taxon>
        <taxon>Pseudonocardiales</taxon>
        <taxon>Pseudonocardiaceae</taxon>
        <taxon>Amycolatopsis</taxon>
    </lineage>
</organism>
<gene>
    <name evidence="2" type="ORF">BB31_35970</name>
</gene>
<protein>
    <submittedName>
        <fullName evidence="2">Uncharacterized protein</fullName>
    </submittedName>
</protein>
<keyword evidence="1" id="KW-0812">Transmembrane</keyword>
<keyword evidence="3" id="KW-1185">Reference proteome</keyword>
<dbReference type="RefSeq" id="WP_034321430.1">
    <property type="nucleotide sequence ID" value="NZ_JFBM01000043.1"/>
</dbReference>
<evidence type="ECO:0000313" key="2">
    <source>
        <dbReference type="EMBL" id="KFU76516.1"/>
    </source>
</evidence>
<comment type="caution">
    <text evidence="2">The sequence shown here is derived from an EMBL/GenBank/DDBJ whole genome shotgun (WGS) entry which is preliminary data.</text>
</comment>
<keyword evidence="1" id="KW-1133">Transmembrane helix</keyword>
<evidence type="ECO:0000313" key="3">
    <source>
        <dbReference type="Proteomes" id="UP000256220"/>
    </source>
</evidence>